<dbReference type="InterPro" id="IPR036280">
    <property type="entry name" value="Multihaem_cyt_sf"/>
</dbReference>
<protein>
    <recommendedName>
        <fullName evidence="4">Cytochrome C</fullName>
    </recommendedName>
</protein>
<keyword evidence="3" id="KW-1185">Reference proteome</keyword>
<dbReference type="EMBL" id="MCGG01000008">
    <property type="protein sequence ID" value="OEJ69200.1"/>
    <property type="molecule type" value="Genomic_DNA"/>
</dbReference>
<comment type="caution">
    <text evidence="2">The sequence shown here is derived from an EMBL/GenBank/DDBJ whole genome shotgun (WGS) entry which is preliminary data.</text>
</comment>
<feature type="chain" id="PRO_5009184181" description="Cytochrome C" evidence="1">
    <location>
        <begin position="33"/>
        <end position="187"/>
    </location>
</feature>
<dbReference type="Pfam" id="PF09626">
    <property type="entry name" value="DHC"/>
    <property type="match status" value="1"/>
</dbReference>
<feature type="signal peptide" evidence="1">
    <location>
        <begin position="1"/>
        <end position="32"/>
    </location>
</feature>
<evidence type="ECO:0000313" key="3">
    <source>
        <dbReference type="Proteomes" id="UP000095347"/>
    </source>
</evidence>
<proteinExistence type="predicted"/>
<sequence>MHIQRPPVLAAPVLTILVTALALIAATPGAQADGAFPPITNPDVVRECSDCHLLYRPEMLPAASWKAIMGNLGAHFGEDATLAEPLRTDIEAYHVSHASDVSGARQAQKFLKGVDLKNPPIRISATPRFTRKHDELDPAVFTTKDVGSKAHCNACHREAKDGLFDEDTVKIPGYINLPFGINIKPLW</sequence>
<keyword evidence="1" id="KW-0732">Signal</keyword>
<reference evidence="3" key="1">
    <citation type="submission" date="2016-07" db="EMBL/GenBank/DDBJ databases">
        <authorList>
            <person name="Florea S."/>
            <person name="Webb J.S."/>
            <person name="Jaromczyk J."/>
            <person name="Schardl C.L."/>
        </authorList>
    </citation>
    <scope>NUCLEOTIDE SEQUENCE [LARGE SCALE GENOMIC DNA]</scope>
    <source>
        <strain evidence="3">MV-1</strain>
    </source>
</reference>
<dbReference type="Proteomes" id="UP000095347">
    <property type="component" value="Unassembled WGS sequence"/>
</dbReference>
<evidence type="ECO:0000313" key="2">
    <source>
        <dbReference type="EMBL" id="OEJ69200.1"/>
    </source>
</evidence>
<dbReference type="InterPro" id="IPR018588">
    <property type="entry name" value="Dihaem_cytochrome-c"/>
</dbReference>
<dbReference type="AlphaFoldDB" id="A0A1E5QAZ0"/>
<accession>A0A1E5QAZ0</accession>
<dbReference type="STRING" id="28181.BEN30_03660"/>
<gene>
    <name evidence="2" type="ORF">BEN30_03660</name>
</gene>
<evidence type="ECO:0000256" key="1">
    <source>
        <dbReference type="SAM" id="SignalP"/>
    </source>
</evidence>
<organism evidence="2 3">
    <name type="scientific">Magnetovibrio blakemorei</name>
    <dbReference type="NCBI Taxonomy" id="28181"/>
    <lineage>
        <taxon>Bacteria</taxon>
        <taxon>Pseudomonadati</taxon>
        <taxon>Pseudomonadota</taxon>
        <taxon>Alphaproteobacteria</taxon>
        <taxon>Rhodospirillales</taxon>
        <taxon>Magnetovibrionaceae</taxon>
        <taxon>Magnetovibrio</taxon>
    </lineage>
</organism>
<name>A0A1E5QAZ0_9PROT</name>
<dbReference type="SUPFAM" id="SSF48695">
    <property type="entry name" value="Multiheme cytochromes"/>
    <property type="match status" value="1"/>
</dbReference>
<evidence type="ECO:0008006" key="4">
    <source>
        <dbReference type="Google" id="ProtNLM"/>
    </source>
</evidence>
<dbReference type="RefSeq" id="WP_069956665.1">
    <property type="nucleotide sequence ID" value="NZ_MCGG01000008.1"/>
</dbReference>